<dbReference type="EMBL" id="BAABCK010000022">
    <property type="protein sequence ID" value="GAA3724035.1"/>
    <property type="molecule type" value="Genomic_DNA"/>
</dbReference>
<dbReference type="Gene3D" id="3.20.20.140">
    <property type="entry name" value="Metal-dependent hydrolases"/>
    <property type="match status" value="1"/>
</dbReference>
<dbReference type="CDD" id="cd01301">
    <property type="entry name" value="rDP_like"/>
    <property type="match status" value="1"/>
</dbReference>
<keyword evidence="2" id="KW-1185">Reference proteome</keyword>
<dbReference type="InterPro" id="IPR008257">
    <property type="entry name" value="Pept_M19"/>
</dbReference>
<dbReference type="PANTHER" id="PTHR10443:SF12">
    <property type="entry name" value="DIPEPTIDASE"/>
    <property type="match status" value="1"/>
</dbReference>
<comment type="caution">
    <text evidence="1">The sequence shown here is derived from an EMBL/GenBank/DDBJ whole genome shotgun (WGS) entry which is preliminary data.</text>
</comment>
<dbReference type="InterPro" id="IPR032466">
    <property type="entry name" value="Metal_Hydrolase"/>
</dbReference>
<dbReference type="PROSITE" id="PS51365">
    <property type="entry name" value="RENAL_DIPEPTIDASE_2"/>
    <property type="match status" value="1"/>
</dbReference>
<gene>
    <name evidence="1" type="ORF">GCM10022378_12600</name>
</gene>
<name>A0ABP7EXQ8_9STAP</name>
<sequence length="318" mass="35792">MDIIDTHCDALLKLQQDVRKAYDDGEKTLNFYDSPEIETNVLRLKEGGVKVQFFAIFIPPEVPDNEKWQHALEQVDCFYNEVLSQENFIHIKNLIEIERLKPEEIGAVLTLEGADAVGNDLMKLRTLFRLGVLSVGLTWNNANLVADGVGENRDAGLSEYGERFVASCNAHDVLIDISHLSPKGITEVIEQGDRVIATHSNVQSICDHRRNLTDNQIRKVIEKGGMINIVFNPPFIGEGKIEIEDVSPHIDRIINLGGEDAIGLGSDFDGIAYHVERLGNAGEYGNLIETLKRKYGETFTEKIAYRNFFEKYCKRDLS</sequence>
<evidence type="ECO:0000313" key="2">
    <source>
        <dbReference type="Proteomes" id="UP001500920"/>
    </source>
</evidence>
<evidence type="ECO:0000313" key="1">
    <source>
        <dbReference type="EMBL" id="GAA3724035.1"/>
    </source>
</evidence>
<protein>
    <submittedName>
        <fullName evidence="1">Dipeptidase</fullName>
    </submittedName>
</protein>
<dbReference type="SUPFAM" id="SSF51556">
    <property type="entry name" value="Metallo-dependent hydrolases"/>
    <property type="match status" value="1"/>
</dbReference>
<accession>A0ABP7EXQ8</accession>
<organism evidence="1 2">
    <name type="scientific">Salinicoccus jeotgali</name>
    <dbReference type="NCBI Taxonomy" id="381634"/>
    <lineage>
        <taxon>Bacteria</taxon>
        <taxon>Bacillati</taxon>
        <taxon>Bacillota</taxon>
        <taxon>Bacilli</taxon>
        <taxon>Bacillales</taxon>
        <taxon>Staphylococcaceae</taxon>
        <taxon>Salinicoccus</taxon>
    </lineage>
</organism>
<dbReference type="RefSeq" id="WP_344702591.1">
    <property type="nucleotide sequence ID" value="NZ_BAABCK010000022.1"/>
</dbReference>
<dbReference type="Proteomes" id="UP001500920">
    <property type="component" value="Unassembled WGS sequence"/>
</dbReference>
<proteinExistence type="predicted"/>
<dbReference type="Pfam" id="PF01244">
    <property type="entry name" value="Peptidase_M19"/>
    <property type="match status" value="1"/>
</dbReference>
<dbReference type="PANTHER" id="PTHR10443">
    <property type="entry name" value="MICROSOMAL DIPEPTIDASE"/>
    <property type="match status" value="1"/>
</dbReference>
<reference evidence="2" key="1">
    <citation type="journal article" date="2019" name="Int. J. Syst. Evol. Microbiol.">
        <title>The Global Catalogue of Microorganisms (GCM) 10K type strain sequencing project: providing services to taxonomists for standard genome sequencing and annotation.</title>
        <authorList>
            <consortium name="The Broad Institute Genomics Platform"/>
            <consortium name="The Broad Institute Genome Sequencing Center for Infectious Disease"/>
            <person name="Wu L."/>
            <person name="Ma J."/>
        </authorList>
    </citation>
    <scope>NUCLEOTIDE SEQUENCE [LARGE SCALE GENOMIC DNA]</scope>
    <source>
        <strain evidence="2">JCM 16981</strain>
    </source>
</reference>